<feature type="transmembrane region" description="Helical" evidence="6">
    <location>
        <begin position="61"/>
        <end position="89"/>
    </location>
</feature>
<evidence type="ECO:0000256" key="4">
    <source>
        <dbReference type="ARBA" id="ARBA00022989"/>
    </source>
</evidence>
<dbReference type="STRING" id="491915.Aflv_1500"/>
<feature type="transmembrane region" description="Helical" evidence="6">
    <location>
        <begin position="12"/>
        <end position="40"/>
    </location>
</feature>
<evidence type="ECO:0000313" key="8">
    <source>
        <dbReference type="EMBL" id="ACJ33866.1"/>
    </source>
</evidence>
<evidence type="ECO:0000256" key="2">
    <source>
        <dbReference type="ARBA" id="ARBA00006143"/>
    </source>
</evidence>
<feature type="transmembrane region" description="Helical" evidence="6">
    <location>
        <begin position="136"/>
        <end position="165"/>
    </location>
</feature>
<evidence type="ECO:0000259" key="7">
    <source>
        <dbReference type="Pfam" id="PF02683"/>
    </source>
</evidence>
<sequence>MKKEWSANHMDIQLFVAFGAGVLSFISPCCLPLYPAFLSYITGISVSDLKSDYALLQKRSLLHTLFFLLGFSFIFIAIGFGTSILGRFFHTYQDLIRQIGAILMVFFGFVIIGIFKPTFLMTDRRLSFQQRPSGYIGSFLIGMAFAAGWTPCTGPILVSVIALAATNPSLGVVYMTAYSLGFALPFLLLSFFIGKMGWIRKHHVKLMKVGGYVMIGMGVVLFFDWMTKITIYMTNIFGGFTGF</sequence>
<evidence type="ECO:0000256" key="1">
    <source>
        <dbReference type="ARBA" id="ARBA00004141"/>
    </source>
</evidence>
<keyword evidence="5 6" id="KW-0472">Membrane</keyword>
<gene>
    <name evidence="8" type="primary">ccdA</name>
    <name evidence="8" type="ordered locus">Aflv_1500</name>
</gene>
<organism evidence="8 9">
    <name type="scientific">Anoxybacillus flavithermus (strain DSM 21510 / WK1)</name>
    <dbReference type="NCBI Taxonomy" id="491915"/>
    <lineage>
        <taxon>Bacteria</taxon>
        <taxon>Bacillati</taxon>
        <taxon>Bacillota</taxon>
        <taxon>Bacilli</taxon>
        <taxon>Bacillales</taxon>
        <taxon>Anoxybacillaceae</taxon>
        <taxon>Anoxybacillus</taxon>
    </lineage>
</organism>
<feature type="domain" description="Cytochrome C biogenesis protein transmembrane" evidence="7">
    <location>
        <begin position="13"/>
        <end position="221"/>
    </location>
</feature>
<evidence type="ECO:0000256" key="3">
    <source>
        <dbReference type="ARBA" id="ARBA00022692"/>
    </source>
</evidence>
<keyword evidence="4 6" id="KW-1133">Transmembrane helix</keyword>
<dbReference type="KEGG" id="afl:Aflv_1500"/>
<dbReference type="HOGENOM" id="CLU_053225_2_0_9"/>
<dbReference type="InterPro" id="IPR051790">
    <property type="entry name" value="Cytochrome_c-biogenesis_DsbD"/>
</dbReference>
<dbReference type="InterPro" id="IPR003834">
    <property type="entry name" value="Cyt_c_assmbl_TM_dom"/>
</dbReference>
<feature type="transmembrane region" description="Helical" evidence="6">
    <location>
        <begin position="171"/>
        <end position="194"/>
    </location>
</feature>
<comment type="similarity">
    <text evidence="2">Belongs to the DsbD family.</text>
</comment>
<dbReference type="PANTHER" id="PTHR31272">
    <property type="entry name" value="CYTOCHROME C-TYPE BIOGENESIS PROTEIN HI_1454-RELATED"/>
    <property type="match status" value="1"/>
</dbReference>
<dbReference type="Pfam" id="PF02683">
    <property type="entry name" value="DsbD_TM"/>
    <property type="match status" value="1"/>
</dbReference>
<accession>B7GI84</accession>
<dbReference type="eggNOG" id="COG0785">
    <property type="taxonomic scope" value="Bacteria"/>
</dbReference>
<evidence type="ECO:0000256" key="6">
    <source>
        <dbReference type="SAM" id="Phobius"/>
    </source>
</evidence>
<dbReference type="PANTHER" id="PTHR31272:SF4">
    <property type="entry name" value="CYTOCHROME C-TYPE BIOGENESIS PROTEIN HI_1454-RELATED"/>
    <property type="match status" value="1"/>
</dbReference>
<proteinExistence type="inferred from homology"/>
<name>B7GI84_ANOFW</name>
<dbReference type="GO" id="GO:0016020">
    <property type="term" value="C:membrane"/>
    <property type="evidence" value="ECO:0007669"/>
    <property type="project" value="UniProtKB-SubCell"/>
</dbReference>
<comment type="subcellular location">
    <subcellularLocation>
        <location evidence="1">Membrane</location>
        <topology evidence="1">Multi-pass membrane protein</topology>
    </subcellularLocation>
</comment>
<feature type="transmembrane region" description="Helical" evidence="6">
    <location>
        <begin position="95"/>
        <end position="115"/>
    </location>
</feature>
<dbReference type="AlphaFoldDB" id="B7GI84"/>
<evidence type="ECO:0000313" key="9">
    <source>
        <dbReference type="Proteomes" id="UP000000742"/>
    </source>
</evidence>
<dbReference type="EMBL" id="CP000922">
    <property type="protein sequence ID" value="ACJ33866.1"/>
    <property type="molecule type" value="Genomic_DNA"/>
</dbReference>
<keyword evidence="3 6" id="KW-0812">Transmembrane</keyword>
<evidence type="ECO:0000256" key="5">
    <source>
        <dbReference type="ARBA" id="ARBA00023136"/>
    </source>
</evidence>
<dbReference type="Proteomes" id="UP000000742">
    <property type="component" value="Chromosome"/>
</dbReference>
<protein>
    <submittedName>
        <fullName evidence="8">Cytochrome c biogenesis protein</fullName>
    </submittedName>
</protein>
<reference evidence="8 9" key="1">
    <citation type="journal article" date="2008" name="Genome Biol.">
        <title>Encapsulated in silica: genome, proteome and physiology of the thermophilic bacterium Anoxybacillus flavithermus WK1.</title>
        <authorList>
            <person name="Saw J.H."/>
            <person name="Mountain B.W."/>
            <person name="Feng L."/>
            <person name="Omelchenko M.V."/>
            <person name="Hou S."/>
            <person name="Saito J.A."/>
            <person name="Stott M.B."/>
            <person name="Li D."/>
            <person name="Zhao G."/>
            <person name="Wu J."/>
            <person name="Galperin M.Y."/>
            <person name="Koonin E.V."/>
            <person name="Makarova K.S."/>
            <person name="Wolf Y.I."/>
            <person name="Rigden D.J."/>
            <person name="Dunfield P.F."/>
            <person name="Wang L."/>
            <person name="Alam M."/>
        </authorList>
    </citation>
    <scope>NUCLEOTIDE SEQUENCE [LARGE SCALE GENOMIC DNA]</scope>
    <source>
        <strain evidence="9">DSM 21510 / WK1</strain>
    </source>
</reference>
<dbReference type="GO" id="GO:0017004">
    <property type="term" value="P:cytochrome complex assembly"/>
    <property type="evidence" value="ECO:0007669"/>
    <property type="project" value="InterPro"/>
</dbReference>